<reference evidence="12 13" key="1">
    <citation type="journal article" date="2013" name="Genome Announc.">
        <title>Draft Genome Sequence of Staphylococcus simulans UMC-CNS-990, Isolated from a Case of Chronic Bovine Mastitis.</title>
        <authorList>
            <person name="Calcutt M.J."/>
            <person name="Foecking M.F."/>
            <person name="Hsieh H.Y."/>
            <person name="Perry J."/>
            <person name="Stewart G.C."/>
            <person name="Middleton J.R."/>
        </authorList>
    </citation>
    <scope>NUCLEOTIDE SEQUENCE [LARGE SCALE GENOMIC DNA]</scope>
    <source>
        <strain evidence="12 13">UMC-CNS-990</strain>
    </source>
</reference>
<keyword evidence="1 8" id="KW-0597">Phosphoprotein</keyword>
<dbReference type="InterPro" id="IPR011006">
    <property type="entry name" value="CheY-like_superfamily"/>
</dbReference>
<dbReference type="PANTHER" id="PTHR48111:SF2">
    <property type="entry name" value="RESPONSE REGULATOR SAER"/>
    <property type="match status" value="1"/>
</dbReference>
<evidence type="ECO:0000256" key="9">
    <source>
        <dbReference type="PROSITE-ProRule" id="PRU01091"/>
    </source>
</evidence>
<name>A0ABP2YUG4_STASI</name>
<evidence type="ECO:0000256" key="7">
    <source>
        <dbReference type="ARBA" id="ARBA00040348"/>
    </source>
</evidence>
<evidence type="ECO:0000256" key="2">
    <source>
        <dbReference type="ARBA" id="ARBA00022606"/>
    </source>
</evidence>
<dbReference type="InterPro" id="IPR036388">
    <property type="entry name" value="WH-like_DNA-bd_sf"/>
</dbReference>
<gene>
    <name evidence="12" type="ORF">SSIM_05730</name>
</gene>
<feature type="modified residue" description="4-aspartylphosphate" evidence="8">
    <location>
        <position position="51"/>
    </location>
</feature>
<evidence type="ECO:0000256" key="3">
    <source>
        <dbReference type="ARBA" id="ARBA00023012"/>
    </source>
</evidence>
<evidence type="ECO:0000256" key="6">
    <source>
        <dbReference type="ARBA" id="ARBA00023163"/>
    </source>
</evidence>
<dbReference type="Gene3D" id="3.40.50.2300">
    <property type="match status" value="1"/>
</dbReference>
<dbReference type="InterPro" id="IPR039420">
    <property type="entry name" value="WalR-like"/>
</dbReference>
<dbReference type="PROSITE" id="PS51755">
    <property type="entry name" value="OMPR_PHOB"/>
    <property type="match status" value="1"/>
</dbReference>
<comment type="caution">
    <text evidence="12">The sequence shown here is derived from an EMBL/GenBank/DDBJ whole genome shotgun (WGS) entry which is preliminary data.</text>
</comment>
<keyword evidence="5 9" id="KW-0238">DNA-binding</keyword>
<keyword evidence="3" id="KW-0902">Two-component regulatory system</keyword>
<keyword evidence="6" id="KW-0804">Transcription</keyword>
<dbReference type="PANTHER" id="PTHR48111">
    <property type="entry name" value="REGULATOR OF RPOS"/>
    <property type="match status" value="1"/>
</dbReference>
<dbReference type="SMART" id="SM00862">
    <property type="entry name" value="Trans_reg_C"/>
    <property type="match status" value="1"/>
</dbReference>
<sequence>MNTILIVDDEQDMVDICQTYFEYEGYKVLTAHNGEDALNQLDPSIDLIILDIMMPNVDGYEVIKEMKQRQLDIPFIYMSAKTKEHDTIYALTLGADDYLKKPFSPRELVLRANNLLSRVKRSQSAQTSLTFDTLKLNDQQKSVEINGAVVNLRIKEFELLWYLATHENQAISKSQLLEEVWGYDYYEDASTVNVHIHRIREKFEQFHFDAYTITTVWGLGYKFERKAD</sequence>
<evidence type="ECO:0000256" key="4">
    <source>
        <dbReference type="ARBA" id="ARBA00023015"/>
    </source>
</evidence>
<dbReference type="Pfam" id="PF00486">
    <property type="entry name" value="Trans_reg_C"/>
    <property type="match status" value="1"/>
</dbReference>
<dbReference type="InterPro" id="IPR001789">
    <property type="entry name" value="Sig_transdc_resp-reg_receiver"/>
</dbReference>
<dbReference type="EMBL" id="AXDY01000004">
    <property type="protein sequence ID" value="ERS93694.1"/>
    <property type="molecule type" value="Genomic_DNA"/>
</dbReference>
<accession>A0ABP2YUG4</accession>
<feature type="DNA-binding region" description="OmpR/PhoB-type" evidence="9">
    <location>
        <begin position="126"/>
        <end position="225"/>
    </location>
</feature>
<dbReference type="InterPro" id="IPR001867">
    <property type="entry name" value="OmpR/PhoB-type_DNA-bd"/>
</dbReference>
<evidence type="ECO:0000259" key="11">
    <source>
        <dbReference type="PROSITE" id="PS51755"/>
    </source>
</evidence>
<feature type="domain" description="OmpR/PhoB-type" evidence="11">
    <location>
        <begin position="126"/>
        <end position="225"/>
    </location>
</feature>
<dbReference type="CDD" id="cd00383">
    <property type="entry name" value="trans_reg_C"/>
    <property type="match status" value="1"/>
</dbReference>
<feature type="domain" description="Response regulatory" evidence="10">
    <location>
        <begin position="3"/>
        <end position="116"/>
    </location>
</feature>
<dbReference type="CDD" id="cd17574">
    <property type="entry name" value="REC_OmpR"/>
    <property type="match status" value="1"/>
</dbReference>
<organism evidence="12 13">
    <name type="scientific">Staphylococcus simulans UMC-CNS-990</name>
    <dbReference type="NCBI Taxonomy" id="1405498"/>
    <lineage>
        <taxon>Bacteria</taxon>
        <taxon>Bacillati</taxon>
        <taxon>Bacillota</taxon>
        <taxon>Bacilli</taxon>
        <taxon>Bacillales</taxon>
        <taxon>Staphylococcaceae</taxon>
        <taxon>Staphylococcus</taxon>
    </lineage>
</organism>
<evidence type="ECO:0000256" key="5">
    <source>
        <dbReference type="ARBA" id="ARBA00023125"/>
    </source>
</evidence>
<dbReference type="Gene3D" id="6.10.250.690">
    <property type="match status" value="1"/>
</dbReference>
<evidence type="ECO:0000313" key="12">
    <source>
        <dbReference type="EMBL" id="ERS93694.1"/>
    </source>
</evidence>
<evidence type="ECO:0000313" key="13">
    <source>
        <dbReference type="Proteomes" id="UP000017131"/>
    </source>
</evidence>
<dbReference type="SUPFAM" id="SSF52172">
    <property type="entry name" value="CheY-like"/>
    <property type="match status" value="1"/>
</dbReference>
<evidence type="ECO:0000256" key="8">
    <source>
        <dbReference type="PROSITE-ProRule" id="PRU00169"/>
    </source>
</evidence>
<evidence type="ECO:0000259" key="10">
    <source>
        <dbReference type="PROSITE" id="PS50110"/>
    </source>
</evidence>
<keyword evidence="2" id="KW-0716">Sensory transduction</keyword>
<evidence type="ECO:0000256" key="1">
    <source>
        <dbReference type="ARBA" id="ARBA00022553"/>
    </source>
</evidence>
<dbReference type="Gene3D" id="1.10.10.10">
    <property type="entry name" value="Winged helix-like DNA-binding domain superfamily/Winged helix DNA-binding domain"/>
    <property type="match status" value="1"/>
</dbReference>
<keyword evidence="4" id="KW-0805">Transcription regulation</keyword>
<dbReference type="PROSITE" id="PS50110">
    <property type="entry name" value="RESPONSE_REGULATORY"/>
    <property type="match status" value="1"/>
</dbReference>
<dbReference type="Proteomes" id="UP000017131">
    <property type="component" value="Unassembled WGS sequence"/>
</dbReference>
<dbReference type="Pfam" id="PF00072">
    <property type="entry name" value="Response_reg"/>
    <property type="match status" value="1"/>
</dbReference>
<dbReference type="SMART" id="SM00448">
    <property type="entry name" value="REC"/>
    <property type="match status" value="1"/>
</dbReference>
<proteinExistence type="predicted"/>
<keyword evidence="13" id="KW-1185">Reference proteome</keyword>
<protein>
    <recommendedName>
        <fullName evidence="7">Response regulator SaeR</fullName>
    </recommendedName>
</protein>